<dbReference type="GO" id="GO:1990904">
    <property type="term" value="C:ribonucleoprotein complex"/>
    <property type="evidence" value="ECO:0007669"/>
    <property type="project" value="TreeGrafter"/>
</dbReference>
<evidence type="ECO:0000256" key="3">
    <source>
        <dbReference type="ARBA" id="ARBA00012552"/>
    </source>
</evidence>
<dbReference type="InterPro" id="IPR001650">
    <property type="entry name" value="Helicase_C-like"/>
</dbReference>
<dbReference type="GO" id="GO:0045944">
    <property type="term" value="P:positive regulation of transcription by RNA polymerase II"/>
    <property type="evidence" value="ECO:0007669"/>
    <property type="project" value="TreeGrafter"/>
</dbReference>
<dbReference type="SMART" id="SM00358">
    <property type="entry name" value="DSRM"/>
    <property type="match status" value="2"/>
</dbReference>
<dbReference type="GO" id="GO:0016887">
    <property type="term" value="F:ATP hydrolysis activity"/>
    <property type="evidence" value="ECO:0007669"/>
    <property type="project" value="TreeGrafter"/>
</dbReference>
<evidence type="ECO:0000313" key="14">
    <source>
        <dbReference type="EMBL" id="VDD88349.1"/>
    </source>
</evidence>
<dbReference type="InterPro" id="IPR044445">
    <property type="entry name" value="DHX9_DSRM_1"/>
</dbReference>
<dbReference type="GO" id="GO:0005730">
    <property type="term" value="C:nucleolus"/>
    <property type="evidence" value="ECO:0007669"/>
    <property type="project" value="TreeGrafter"/>
</dbReference>
<dbReference type="GO" id="GO:0003725">
    <property type="term" value="F:double-stranded RNA binding"/>
    <property type="evidence" value="ECO:0007669"/>
    <property type="project" value="InterPro"/>
</dbReference>
<dbReference type="CDD" id="cd19855">
    <property type="entry name" value="DSRM_DHX9_rpt2"/>
    <property type="match status" value="1"/>
</dbReference>
<dbReference type="Pfam" id="PF00035">
    <property type="entry name" value="dsrm"/>
    <property type="match status" value="2"/>
</dbReference>
<keyword evidence="8" id="KW-0067">ATP-binding</keyword>
<evidence type="ECO:0000256" key="1">
    <source>
        <dbReference type="ARBA" id="ARBA00004123"/>
    </source>
</evidence>
<dbReference type="PROSITE" id="PS51192">
    <property type="entry name" value="HELICASE_ATP_BIND_1"/>
    <property type="match status" value="1"/>
</dbReference>
<keyword evidence="6" id="KW-0378">Hydrolase</keyword>
<dbReference type="CDD" id="cd18791">
    <property type="entry name" value="SF2_C_RHA"/>
    <property type="match status" value="1"/>
</dbReference>
<dbReference type="InterPro" id="IPR002464">
    <property type="entry name" value="DNA/RNA_helicase_DEAH_CS"/>
</dbReference>
<protein>
    <recommendedName>
        <fullName evidence="3">RNA helicase</fullName>
        <ecNumber evidence="3">3.6.4.13</ecNumber>
    </recommendedName>
</protein>
<sequence>MSDIIRGWLYGWLGKKKLGTPNYDIKQIPKRGTRSQFRCELRVPGQDYVGLGVSANKKDAAINAARDFVQYLVRQKLVTAEEVPAISSSSEVNVEDHEGWHDGASSLGLERMEQKPEVLMKPGNCTSDMRRMNVQSLTEHEKYIAKRAAEVSQSESVDLLADIHGGWTVDNSKMQLNEYLQKNRQPAMQYTTVGTGSDHARTFISEAKIFSPQLHRTNVRVRVARSLSLPHVYIGDFPVITGRAQGSSKKIAESSCALTIVRQLYHSGIIGAYSGEKKKKITAENLNEIEVSVNSVLAESIREYLSAAEISEVKNVENATVESPVSLLISQKLETFESAEPVVAGSILWSPAIENWDPWRAANIDEPPLSRMTLEEISVDLTRKDQERKVPSHIEMQRKSLPVFQFRDEIIETITKNSVTLIKGETGCGKSTQVCQYLLEHFINSGRGSEFSAFITQPRRISAITLAERVAEERGETLGTSVGYSVRFDSLHPRPYGAVMFVTVGVLLKRFEAGLRGISCVIVDEIHERDINTDFILIVLRDLIRQYPDLRVVLMSATIDTELFTSYFGTCPVIALKGRTFPVQHYFLEDIVQMLKFMPSCPDSKKKNREFDEEGAEIVDEAVNLNTTVDSAYGPNTRLALSRLSEKEISIELIEALLNKIDEQNEEGAVLVFLPGWNLISMLLAHLSSHPVFGNTTRYIILPLHSQLTGQEQRRVFQNYSPPIRKVILSTNIAETSVTIDDVVFVIDSCKAKEKMYTSHNNMVHYATVWASRTNLLQRRGRAGRVREGYCFHLCSKARYAALEEHRTAEMLRTPLQEIALTIKLLGFGSIGDFLAKAIEPPPIDTIVEAEVLLREMAALNSFNELTALGRILARLPIEPMIGKTFILATVLGVGELFATLAAASSFNTPFIPRDRISSKLSPKQRSFSGDRYSDHVALISLFNEWRECSEAGPLEEKNFCEHFSLSSTILRMTSDAKRQLTEVMVNNSGFSESLFTPTTVSNRGKDFNLDFIISLLVYALYPNVCHHRDKRRVYTLELATALMSKQSVNVPLHSADIISFPSPLFVFSEKLRTRVISCVQLSNITPLQLLLFGSRKVEALGPSLVKLDDMIPLKMDATIAARIVALRPCIEALLVRTCLSPESVGSPSGKDACLIEILRQLSSPYAWRSANQGDTGASEVAPRADLPSNELRNERITYGRGRGKDWTYRYSSYSGGSGGSGGSYSPSCRINYGQMGAAAGYGYSGADNGTWPRASVQGTVLHIGRILIVTPPMTLTDRFPTIISITRGEEGHPGMIWVEIKGGS</sequence>
<dbReference type="InterPro" id="IPR011709">
    <property type="entry name" value="DEAD-box_helicase_OB_fold"/>
</dbReference>
<evidence type="ECO:0000256" key="7">
    <source>
        <dbReference type="ARBA" id="ARBA00022806"/>
    </source>
</evidence>
<feature type="domain" description="DRBM" evidence="11">
    <location>
        <begin position="1"/>
        <end position="74"/>
    </location>
</feature>
<dbReference type="SMART" id="SM00487">
    <property type="entry name" value="DEXDc"/>
    <property type="match status" value="1"/>
</dbReference>
<evidence type="ECO:0000259" key="12">
    <source>
        <dbReference type="PROSITE" id="PS51192"/>
    </source>
</evidence>
<reference evidence="16" key="1">
    <citation type="submission" date="2016-04" db="UniProtKB">
        <authorList>
            <consortium name="WormBaseParasite"/>
        </authorList>
    </citation>
    <scope>IDENTIFICATION</scope>
</reference>
<gene>
    <name evidence="14" type="ORF">EVEC_LOCUS3492</name>
</gene>
<dbReference type="InterPro" id="IPR011545">
    <property type="entry name" value="DEAD/DEAH_box_helicase_dom"/>
</dbReference>
<keyword evidence="15" id="KW-1185">Reference proteome</keyword>
<dbReference type="Gene3D" id="3.40.50.300">
    <property type="entry name" value="P-loop containing nucleotide triphosphate hydrolases"/>
    <property type="match status" value="2"/>
</dbReference>
<dbReference type="Pfam" id="PF00270">
    <property type="entry name" value="DEAD"/>
    <property type="match status" value="1"/>
</dbReference>
<comment type="subcellular location">
    <subcellularLocation>
        <location evidence="1">Nucleus</location>
    </subcellularLocation>
</comment>
<dbReference type="InterPro" id="IPR014720">
    <property type="entry name" value="dsRBD_dom"/>
</dbReference>
<evidence type="ECO:0000256" key="5">
    <source>
        <dbReference type="ARBA" id="ARBA00022741"/>
    </source>
</evidence>
<dbReference type="InterPro" id="IPR007502">
    <property type="entry name" value="Helicase-assoc_dom"/>
</dbReference>
<dbReference type="Pfam" id="PF07717">
    <property type="entry name" value="OB_NTP_bind"/>
    <property type="match status" value="1"/>
</dbReference>
<evidence type="ECO:0000256" key="10">
    <source>
        <dbReference type="PROSITE-ProRule" id="PRU00266"/>
    </source>
</evidence>
<dbReference type="STRING" id="51028.A0A158QA07"/>
<dbReference type="PROSITE" id="PS00690">
    <property type="entry name" value="DEAH_ATP_HELICASE"/>
    <property type="match status" value="1"/>
</dbReference>
<feature type="domain" description="Helicase ATP-binding" evidence="12">
    <location>
        <begin position="411"/>
        <end position="577"/>
    </location>
</feature>
<keyword evidence="10" id="KW-0694">RNA-binding</keyword>
<accession>A0A158QA07</accession>
<dbReference type="SUPFAM" id="SSF54768">
    <property type="entry name" value="dsRNA-binding domain-like"/>
    <property type="match status" value="2"/>
</dbReference>
<dbReference type="GO" id="GO:0003724">
    <property type="term" value="F:RNA helicase activity"/>
    <property type="evidence" value="ECO:0007669"/>
    <property type="project" value="UniProtKB-EC"/>
</dbReference>
<keyword evidence="5" id="KW-0547">Nucleotide-binding</keyword>
<dbReference type="Gene3D" id="3.30.160.20">
    <property type="match status" value="2"/>
</dbReference>
<feature type="domain" description="DRBM" evidence="11">
    <location>
        <begin position="171"/>
        <end position="266"/>
    </location>
</feature>
<dbReference type="PROSITE" id="PS50137">
    <property type="entry name" value="DS_RBD"/>
    <property type="match status" value="2"/>
</dbReference>
<dbReference type="InterPro" id="IPR044446">
    <property type="entry name" value="DHX9_DSRM_2"/>
</dbReference>
<evidence type="ECO:0000313" key="16">
    <source>
        <dbReference type="WBParaSite" id="EVEC_0000378401-mRNA-1"/>
    </source>
</evidence>
<dbReference type="Pfam" id="PF00271">
    <property type="entry name" value="Helicase_C"/>
    <property type="match status" value="1"/>
</dbReference>
<dbReference type="InterPro" id="IPR027417">
    <property type="entry name" value="P-loop_NTPase"/>
</dbReference>
<dbReference type="WBParaSite" id="EVEC_0000378401-mRNA-1">
    <property type="protein sequence ID" value="EVEC_0000378401-mRNA-1"/>
    <property type="gene ID" value="EVEC_0000378401"/>
</dbReference>
<proteinExistence type="inferred from homology"/>
<dbReference type="PANTHER" id="PTHR18934:SF119">
    <property type="entry name" value="ATP-DEPENDENT RNA HELICASE A"/>
    <property type="match status" value="1"/>
</dbReference>
<dbReference type="SMART" id="SM00847">
    <property type="entry name" value="HA2"/>
    <property type="match status" value="1"/>
</dbReference>
<evidence type="ECO:0000259" key="13">
    <source>
        <dbReference type="PROSITE" id="PS51194"/>
    </source>
</evidence>
<dbReference type="SMART" id="SM00490">
    <property type="entry name" value="HELICc"/>
    <property type="match status" value="1"/>
</dbReference>
<dbReference type="GO" id="GO:0043138">
    <property type="term" value="F:3'-5' DNA helicase activity"/>
    <property type="evidence" value="ECO:0007669"/>
    <property type="project" value="TreeGrafter"/>
</dbReference>
<dbReference type="PANTHER" id="PTHR18934">
    <property type="entry name" value="ATP-DEPENDENT RNA HELICASE"/>
    <property type="match status" value="1"/>
</dbReference>
<comment type="similarity">
    <text evidence="2">Belongs to the DEAD box helicase family. DEAH subfamily.</text>
</comment>
<dbReference type="GO" id="GO:0050684">
    <property type="term" value="P:regulation of mRNA processing"/>
    <property type="evidence" value="ECO:0007669"/>
    <property type="project" value="TreeGrafter"/>
</dbReference>
<dbReference type="InterPro" id="IPR048333">
    <property type="entry name" value="HA2_WH"/>
</dbReference>
<organism evidence="16">
    <name type="scientific">Enterobius vermicularis</name>
    <name type="common">Human pinworm</name>
    <dbReference type="NCBI Taxonomy" id="51028"/>
    <lineage>
        <taxon>Eukaryota</taxon>
        <taxon>Metazoa</taxon>
        <taxon>Ecdysozoa</taxon>
        <taxon>Nematoda</taxon>
        <taxon>Chromadorea</taxon>
        <taxon>Rhabditida</taxon>
        <taxon>Spirurina</taxon>
        <taxon>Oxyuridomorpha</taxon>
        <taxon>Oxyuroidea</taxon>
        <taxon>Oxyuridae</taxon>
        <taxon>Enterobius</taxon>
    </lineage>
</organism>
<dbReference type="Proteomes" id="UP000274131">
    <property type="component" value="Unassembled WGS sequence"/>
</dbReference>
<evidence type="ECO:0000313" key="15">
    <source>
        <dbReference type="Proteomes" id="UP000274131"/>
    </source>
</evidence>
<dbReference type="EMBL" id="UXUI01007607">
    <property type="protein sequence ID" value="VDD88349.1"/>
    <property type="molecule type" value="Genomic_DNA"/>
</dbReference>
<dbReference type="InterPro" id="IPR014001">
    <property type="entry name" value="Helicase_ATP-bd"/>
</dbReference>
<evidence type="ECO:0000256" key="4">
    <source>
        <dbReference type="ARBA" id="ARBA00022737"/>
    </source>
</evidence>
<evidence type="ECO:0000256" key="2">
    <source>
        <dbReference type="ARBA" id="ARBA00008792"/>
    </source>
</evidence>
<dbReference type="SUPFAM" id="SSF52540">
    <property type="entry name" value="P-loop containing nucleoside triphosphate hydrolases"/>
    <property type="match status" value="1"/>
</dbReference>
<reference evidence="14 15" key="2">
    <citation type="submission" date="2018-10" db="EMBL/GenBank/DDBJ databases">
        <authorList>
            <consortium name="Pathogen Informatics"/>
        </authorList>
    </citation>
    <scope>NUCLEOTIDE SEQUENCE [LARGE SCALE GENOMIC DNA]</scope>
</reference>
<evidence type="ECO:0000256" key="9">
    <source>
        <dbReference type="ARBA" id="ARBA00023242"/>
    </source>
</evidence>
<dbReference type="EC" id="3.6.4.13" evidence="3"/>
<keyword evidence="9" id="KW-0539">Nucleus</keyword>
<name>A0A158QA07_ENTVE</name>
<evidence type="ECO:0000256" key="8">
    <source>
        <dbReference type="ARBA" id="ARBA00022840"/>
    </source>
</evidence>
<evidence type="ECO:0000259" key="11">
    <source>
        <dbReference type="PROSITE" id="PS50137"/>
    </source>
</evidence>
<dbReference type="Gene3D" id="1.20.120.1080">
    <property type="match status" value="1"/>
</dbReference>
<dbReference type="Pfam" id="PF04408">
    <property type="entry name" value="WHD_HA2"/>
    <property type="match status" value="1"/>
</dbReference>
<dbReference type="CDD" id="cd19854">
    <property type="entry name" value="DSRM_DHX9_rpt1"/>
    <property type="match status" value="1"/>
</dbReference>
<keyword evidence="4" id="KW-0677">Repeat</keyword>
<dbReference type="PROSITE" id="PS51194">
    <property type="entry name" value="HELICASE_CTER"/>
    <property type="match status" value="1"/>
</dbReference>
<dbReference type="GO" id="GO:0005524">
    <property type="term" value="F:ATP binding"/>
    <property type="evidence" value="ECO:0007669"/>
    <property type="project" value="UniProtKB-KW"/>
</dbReference>
<dbReference type="OrthoDB" id="5600252at2759"/>
<feature type="domain" description="Helicase C-terminal" evidence="13">
    <location>
        <begin position="653"/>
        <end position="827"/>
    </location>
</feature>
<keyword evidence="7" id="KW-0347">Helicase</keyword>
<evidence type="ECO:0000256" key="6">
    <source>
        <dbReference type="ARBA" id="ARBA00022801"/>
    </source>
</evidence>